<evidence type="ECO:0000256" key="1">
    <source>
        <dbReference type="ARBA" id="ARBA00001947"/>
    </source>
</evidence>
<dbReference type="InterPro" id="IPR008753">
    <property type="entry name" value="Peptidase_M13_N"/>
</dbReference>
<dbReference type="GO" id="GO:0046872">
    <property type="term" value="F:metal ion binding"/>
    <property type="evidence" value="ECO:0007669"/>
    <property type="project" value="UniProtKB-KW"/>
</dbReference>
<comment type="similarity">
    <text evidence="2">Belongs to the peptidase M13 family.</text>
</comment>
<dbReference type="Gene3D" id="3.40.390.10">
    <property type="entry name" value="Collagenase (Catalytic Domain)"/>
    <property type="match status" value="5"/>
</dbReference>
<organism evidence="11 12">
    <name type="scientific">Bursaphelenchus xylophilus</name>
    <name type="common">Pinewood nematode worm</name>
    <name type="synonym">Aphelenchoides xylophilus</name>
    <dbReference type="NCBI Taxonomy" id="6326"/>
    <lineage>
        <taxon>Eukaryota</taxon>
        <taxon>Metazoa</taxon>
        <taxon>Ecdysozoa</taxon>
        <taxon>Nematoda</taxon>
        <taxon>Chromadorea</taxon>
        <taxon>Rhabditida</taxon>
        <taxon>Tylenchina</taxon>
        <taxon>Tylenchomorpha</taxon>
        <taxon>Aphelenchoidea</taxon>
        <taxon>Aphelenchoididae</taxon>
        <taxon>Bursaphelenchus</taxon>
    </lineage>
</organism>
<dbReference type="Proteomes" id="UP000582659">
    <property type="component" value="Unassembled WGS sequence"/>
</dbReference>
<evidence type="ECO:0000259" key="10">
    <source>
        <dbReference type="Pfam" id="PF05649"/>
    </source>
</evidence>
<comment type="cofactor">
    <cofactor evidence="1">
        <name>Zn(2+)</name>
        <dbReference type="ChEBI" id="CHEBI:29105"/>
    </cofactor>
</comment>
<evidence type="ECO:0000256" key="6">
    <source>
        <dbReference type="ARBA" id="ARBA00022833"/>
    </source>
</evidence>
<feature type="domain" description="Peptidase M13 N-terminal" evidence="10">
    <location>
        <begin position="799"/>
        <end position="1205"/>
    </location>
</feature>
<dbReference type="PANTHER" id="PTHR11733">
    <property type="entry name" value="ZINC METALLOPROTEASE FAMILY M13 NEPRILYSIN-RELATED"/>
    <property type="match status" value="1"/>
</dbReference>
<keyword evidence="4" id="KW-0479">Metal-binding</keyword>
<sequence>MVRFLPLDQVYDCTSQFSVVATFIIGGFIYYDTLNFDNDSKKVETSTTTTTGSTSLTSKTTAKVSTTTNDGLHLHPSLIVDRISEPEKFEAYSVISSHIKRSLDTKFSVCDEFYQYVNSRRGSSLDIFEELKQEVVGELIRALEHPVKLNVLEKAKIYYNKCSEAEKNPEIIHQNGKVLQQIYKTVVSATPLQFAFLSNATLEKPSPRELSEIIGYLLREYDVNVFLKLSIKTNWKNPTGLFGHKGYRVFLEQPELKFAKDKDENKWDEGKKEYQKQVKRLFVEFAKVLNKTVDESEIELDAWNVIELERRIAFEARNFDRISKEKQFNVYTKQGAAEEFAFDFTTYFDELSKQLNTDIKENLQGNELEFIITDPSFLQKVEALISSRQTSSRTIYNYIVWKLLENLEVYFPQEKREISVNALEDFNSKCAEKAAENLNDLAARIYLDYKFIYPKKLEELKNEIGSVVEQVVAGFQMQIDKLGWMAESTKEKISKKLRFMARNLLLNDKINIDQYLIDKFDDLQISNSLDYNQITKNINTFNFQQNFNKLLLGSTERDEFLHPITSLNPSYDYEFNSITIPLGLIRRPIYDKDFPTSVKFANFGFLIAKALMKTVDDEGAQWDEIGKLENWMDEKSIDGKAVMEECLANKTKISNEIVIKRVVENGGAIKAAYNAYEAHADLHGQDKLFPDKQFSQLTHDQVFFISYTNIHTENDESAEGVLQNFAAFKSAFYCPAESKYAPKEHCRIWDSEAKAVKGIPPTPPVKSSLEIGNKAVGNSTEYEQVAEFISQRMSVEYSPCENFCEFACSNAKDVDVDLKRSIKENVKERIIQYLETTQSNDERFAKIGKSFFQACSGQHFNASLIKIFIDKIDEKFGIKFPLLSNATYDSATLPEIGEFGHFLSSTYDIHPFFKVDVQPNLRKQFNTNPYLLTYNGFELTFQPQIYGQLEWREIKEEYIEISVKFLGKIADIDANSAKISILRAIEIEEKLAELLTASTQRHTQDSDYDIVSLHDFHHLFPFFKISGFIRGIYQNEGKNITNFLQYILNRQSKVAIYHKPRQIERHYAVCTAFKQEKNAFLDSILLRILWKYQFFFDAKEIQISERLRSSLFQPLISGNDESDKRKSCLSLLSHVYPPIFGNLAVKALYPKNDDFKIRQKEVATIAEYVLQSFEDIFNQLSWLSLSEKKVLTSKIKEISRIYGAPKWVLDGKKLDLLYSNLTHIRNADIATRWLEANAFKRIKMYQRLTQGGEIRRDDFLSAFSSQITTEFEATVDYDTNSFYLPLPFLERDLVHEGHPAIWKFVMIGDKIGKILGKLFDESGLERNELGMFSKWMKAETRKRVKEMVDELEKGYEVIGGGRGWNINEELAENVGLKLSLRGLQSYSNYFGDDLALPNKTLSHLSSDQLYFLLHTQQYCQKNRIDTFATPNNIKVLGHLRNSEEFRTAYHCKADSLYAPKNFAKVWNSPAKTSVGLPTYDKALPNLNVPRRKPNHSKKYLECAKYFEDSVDNSIDPCEDFYSYTCNNYNGRDTFTDLDLKNTLTLVKSMIIDIKKGDNQAVKKAKTFYNKCREDYHKTYDDVDVAKAVVTEIEEVFGHKFSLQYNDSKNAIVTPEELSYIIGYLSGKYGQDIVVSSMIYTNSRHPNKGYSVYLAAEEFEEESKRKIREIAKELNEYLQYIRNDIDEIQENVLEMATAFVQIEGQFFAAARRSQDLDMRNFSDIYSPITVKKFEEKYGTSFKVKSCLKGLVNLTPELEENITDDDFELTIEDETAFKNVTNELTAILQEHNEYLADYIFYRTIQMANQEFSLGVTRAMEEGQEVPRKRRKGWKRKLPKFPGQGIHYPKKDIDILSHPEAVALGLTAADLKCLQPTKELFNEALNHIFVKTIHPNDTERDDKRMEATKIVDSTLLGFRSMLDQLNWMDGKSKEEAYNKIGQLVKNVAYPNISVDESKLEAYYKDLDISSITDFREMNIKLFVFNQRKIIDDLKKTSFDRLDFGSVFDLNAWYQQAANSITFPLSILQAPFFDPEWPAAVNYGSIGMVAGHELTHGFDDQGIQWDGDGRLQNWISNSSFQSFRKMADCVVDQYSQFCYDQNHCVNGTNTQGENIADNGGIQAAFRAFRNELSLKADAQSLPGEFVGRFTADQLFFLAFGRVWCAAPLSNREREMVLGDVHSPSNFRVLGALRNFPAFRDAFNCPLKKNRSQEKHCQVWITDVEPNLSTPPTTTTAPPINVPQRSLIPANNSAYNEASQGILKSLDLQQDVCNDFHGYVCNNFHTKDLTLKEEATENVAKHILKNLEDDSIQFPHKKLINLYYTSCVEERSAQNSKKKSVEKLLEGLEKVTGSKYPAFEDSEIEISAISEDFLEKSMGFLQGHHNIGSIFDTRVERNLETTPKLIYHHDVYNNDSDEDTRNQIIGEHLELLVEYSKIIGKTPKSLEKLAKDVYYLERLLASMYKNHSLRQTPKYHQNLITLQDLQTELKGIKFNKYFEVMLEKSSEEIRNMFLKDEGLVENRIVSTFGVEHIKEMFRKIYGNQVTDESLLNYFYFRLLWSQRELILNLNSDGLPPNKDDIENTKLSCALQTRDIPILTSRVFLEKQHVVFEVVKDKVLIMTSSLINTLQGLLVESTWMSAVVKARIINKLGALQVNVIADQKIFDNEYLSRYFEGLGYKDDMTSSELKLAVEEFFIAKGYQILNFTSPFQMTEFEATTPEISYDYSKNTLNIPAAAVLAPFYNPEYPFTINFAALGVKIAEHLTHSFDLYGVQIDQNGRFVELDQETSLGYGNLGKCFNKQYGIDANNEFSSVLGHNAAIHIAKQALQLAEDFSGHSPSFADNILRQFTDDQVFYIKYSGQFCDHPNAKNELKRGSNKAKLLNILQNDAEFGTTFNCPANSKYVSENRCELFSIAKTESQDVYIAPEPKVISKLDNSYEKYEKIVKHLNESLDINVDPCNDFYKYTCGKLNPDRKTREQVNLQTKIEAIKAITGAEKSPALRKLRQYFDQCVDFHKNFDDKIRDGTVIKNKVQEFIKQIGNSLRISMYSKSKIRFIPLQHKIISYLQLFEDLQTFVTTTIEVDNRVDGARPGVNPMLLTVDEPTLLWPKGDYIHGWGASKAKKYKEEMLEVLVKFGKIWPNAIVDEAELGSYIDTFLSFERMMTKPAYYTPDREDSQPTIYPSSRMNKFSFLQWTLYTNQLVTYTGLPRLSGARYAVKFENTLLMLSNNIGRLMKNDDRVNYFFMRLLMKYKHLIPGVESPKINAEEECARQTQKLFKFANGKVYINYVSGRKDSTDVLPSLQRMFHNIRSEFRGTIDEIRWISEEDRRFMHKKLLDLHVNWLYPNIVGDINKLDQYYSKVSIGKDYFETTQNLNLDNFRHQMEYLTNANYLEEFENSPSKINGWNRPEYNSLTIPQGLVELADFDKGFPASINYGRLGVQIARELSKVFERPSLQWAHAVRNLTLVTKAFKDKIDEMEKCLIDQYPKEIDVSDVKADNTGIHVAYRAYNTHKQLNGPDPQLPDLPYSKYTHDQLFFLSFATSYCDYGEESYSRLSTSIKNFPAFRSAFNCPVDSLYTPKDRCRVWLPDES</sequence>
<dbReference type="Pfam" id="PF01431">
    <property type="entry name" value="Peptidase_M13"/>
    <property type="match status" value="5"/>
</dbReference>
<reference evidence="11" key="1">
    <citation type="submission" date="2020-09" db="EMBL/GenBank/DDBJ databases">
        <authorList>
            <person name="Kikuchi T."/>
        </authorList>
    </citation>
    <scope>NUCLEOTIDE SEQUENCE</scope>
    <source>
        <strain evidence="11">Ka4C1</strain>
    </source>
</reference>
<dbReference type="Gene3D" id="1.10.1380.10">
    <property type="entry name" value="Neutral endopeptidase , domain2"/>
    <property type="match status" value="5"/>
</dbReference>
<evidence type="ECO:0000313" key="12">
    <source>
        <dbReference type="Proteomes" id="UP000659654"/>
    </source>
</evidence>
<name>A0A7I8WN42_BURXY</name>
<keyword evidence="12" id="KW-1185">Reference proteome</keyword>
<dbReference type="GO" id="GO:0005886">
    <property type="term" value="C:plasma membrane"/>
    <property type="evidence" value="ECO:0007669"/>
    <property type="project" value="TreeGrafter"/>
</dbReference>
<dbReference type="EMBL" id="CAJFDI010000002">
    <property type="protein sequence ID" value="CAD5213562.1"/>
    <property type="molecule type" value="Genomic_DNA"/>
</dbReference>
<dbReference type="PANTHER" id="PTHR11733:SF240">
    <property type="entry name" value="GH14155P-RELATED"/>
    <property type="match status" value="1"/>
</dbReference>
<proteinExistence type="inferred from homology"/>
<dbReference type="InterPro" id="IPR000718">
    <property type="entry name" value="Peptidase_M13"/>
</dbReference>
<evidence type="ECO:0000256" key="7">
    <source>
        <dbReference type="ARBA" id="ARBA00023049"/>
    </source>
</evidence>
<dbReference type="InterPro" id="IPR024079">
    <property type="entry name" value="MetalloPept_cat_dom_sf"/>
</dbReference>
<feature type="domain" description="Peptidase M13 C-terminal" evidence="9">
    <location>
        <begin position="570"/>
        <end position="748"/>
    </location>
</feature>
<keyword evidence="7" id="KW-0482">Metalloprotease</keyword>
<dbReference type="EMBL" id="CAJFCV020000002">
    <property type="protein sequence ID" value="CAG9092775.1"/>
    <property type="molecule type" value="Genomic_DNA"/>
</dbReference>
<feature type="domain" description="Peptidase M13 C-terminal" evidence="9">
    <location>
        <begin position="2007"/>
        <end position="2214"/>
    </location>
</feature>
<feature type="domain" description="Peptidase M13 N-terminal" evidence="10">
    <location>
        <begin position="110"/>
        <end position="501"/>
    </location>
</feature>
<evidence type="ECO:0000256" key="8">
    <source>
        <dbReference type="SAM" id="Coils"/>
    </source>
</evidence>
<dbReference type="PROSITE" id="PS51885">
    <property type="entry name" value="NEPRILYSIN"/>
    <property type="match status" value="5"/>
</dbReference>
<evidence type="ECO:0000256" key="2">
    <source>
        <dbReference type="ARBA" id="ARBA00007357"/>
    </source>
</evidence>
<dbReference type="OrthoDB" id="6475849at2759"/>
<feature type="domain" description="Peptidase M13 N-terminal" evidence="10">
    <location>
        <begin position="1516"/>
        <end position="1947"/>
    </location>
</feature>
<dbReference type="SMR" id="A0A7I8WN42"/>
<feature type="domain" description="Peptidase M13 N-terminal" evidence="10">
    <location>
        <begin position="2268"/>
        <end position="2653"/>
    </location>
</feature>
<dbReference type="GO" id="GO:0004222">
    <property type="term" value="F:metalloendopeptidase activity"/>
    <property type="evidence" value="ECO:0007669"/>
    <property type="project" value="InterPro"/>
</dbReference>
<feature type="domain" description="Peptidase M13 C-terminal" evidence="9">
    <location>
        <begin position="2719"/>
        <end position="2907"/>
    </location>
</feature>
<evidence type="ECO:0000259" key="9">
    <source>
        <dbReference type="Pfam" id="PF01431"/>
    </source>
</evidence>
<keyword evidence="8" id="KW-0175">Coiled coil</keyword>
<dbReference type="Pfam" id="PF05649">
    <property type="entry name" value="Peptidase_M13_N"/>
    <property type="match status" value="5"/>
</dbReference>
<feature type="coiled-coil region" evidence="8">
    <location>
        <begin position="1655"/>
        <end position="1690"/>
    </location>
</feature>
<evidence type="ECO:0000313" key="11">
    <source>
        <dbReference type="EMBL" id="CAD5213562.1"/>
    </source>
</evidence>
<keyword evidence="5" id="KW-0378">Hydrolase</keyword>
<dbReference type="SUPFAM" id="SSF55486">
    <property type="entry name" value="Metalloproteases ('zincins'), catalytic domain"/>
    <property type="match status" value="5"/>
</dbReference>
<dbReference type="InterPro" id="IPR042089">
    <property type="entry name" value="Peptidase_M13_dom_2"/>
</dbReference>
<comment type="caution">
    <text evidence="11">The sequence shown here is derived from an EMBL/GenBank/DDBJ whole genome shotgun (WGS) entry which is preliminary data.</text>
</comment>
<evidence type="ECO:0000256" key="3">
    <source>
        <dbReference type="ARBA" id="ARBA00022670"/>
    </source>
</evidence>
<keyword evidence="3" id="KW-0645">Protease</keyword>
<keyword evidence="6" id="KW-0862">Zinc</keyword>
<feature type="domain" description="Peptidase M13 C-terminal" evidence="9">
    <location>
        <begin position="3399"/>
        <end position="3581"/>
    </location>
</feature>
<dbReference type="PRINTS" id="PR00786">
    <property type="entry name" value="NEPRILYSIN"/>
</dbReference>
<dbReference type="GO" id="GO:0016485">
    <property type="term" value="P:protein processing"/>
    <property type="evidence" value="ECO:0007669"/>
    <property type="project" value="TreeGrafter"/>
</dbReference>
<dbReference type="CDD" id="cd08662">
    <property type="entry name" value="M13"/>
    <property type="match status" value="3"/>
</dbReference>
<protein>
    <submittedName>
        <fullName evidence="11">(pine wood nematode) hypothetical protein</fullName>
    </submittedName>
</protein>
<feature type="domain" description="Peptidase M13 C-terminal" evidence="9">
    <location>
        <begin position="1278"/>
        <end position="1461"/>
    </location>
</feature>
<dbReference type="InterPro" id="IPR018497">
    <property type="entry name" value="Peptidase_M13_C"/>
</dbReference>
<evidence type="ECO:0000256" key="5">
    <source>
        <dbReference type="ARBA" id="ARBA00022801"/>
    </source>
</evidence>
<evidence type="ECO:0000256" key="4">
    <source>
        <dbReference type="ARBA" id="ARBA00022723"/>
    </source>
</evidence>
<gene>
    <name evidence="11" type="ORF">BXYJ_LOCUS3092</name>
</gene>
<feature type="domain" description="Peptidase M13 N-terminal" evidence="10">
    <location>
        <begin position="2954"/>
        <end position="3341"/>
    </location>
</feature>
<dbReference type="Proteomes" id="UP000659654">
    <property type="component" value="Unassembled WGS sequence"/>
</dbReference>
<accession>A0A7I8WN42</accession>